<evidence type="ECO:0000256" key="2">
    <source>
        <dbReference type="ARBA" id="ARBA00023125"/>
    </source>
</evidence>
<dbReference type="PROSITE" id="PS01117">
    <property type="entry name" value="HTH_MARR_1"/>
    <property type="match status" value="1"/>
</dbReference>
<dbReference type="SMART" id="SM00347">
    <property type="entry name" value="HTH_MARR"/>
    <property type="match status" value="1"/>
</dbReference>
<dbReference type="AlphaFoldDB" id="A0A8J3B065"/>
<dbReference type="InterPro" id="IPR036388">
    <property type="entry name" value="WH-like_DNA-bd_sf"/>
</dbReference>
<dbReference type="PANTHER" id="PTHR42756:SF1">
    <property type="entry name" value="TRANSCRIPTIONAL REPRESSOR OF EMRAB OPERON"/>
    <property type="match status" value="1"/>
</dbReference>
<evidence type="ECO:0000313" key="6">
    <source>
        <dbReference type="Proteomes" id="UP000642180"/>
    </source>
</evidence>
<evidence type="ECO:0000256" key="3">
    <source>
        <dbReference type="ARBA" id="ARBA00023163"/>
    </source>
</evidence>
<dbReference type="InterPro" id="IPR000835">
    <property type="entry name" value="HTH_MarR-typ"/>
</dbReference>
<dbReference type="PROSITE" id="PS50995">
    <property type="entry name" value="HTH_MARR_2"/>
    <property type="match status" value="1"/>
</dbReference>
<keyword evidence="2" id="KW-0238">DNA-binding</keyword>
<sequence length="145" mass="16329">MGERYLRSVRLLAECYQAFERHAAANIRCRTGLTPAQFDIIATLGNTPGMSFKELGEKTLITKGTLTGVVDRLEASGLVVRTIQQEDRRSTIVRLTDAGEKEFERVFTPHIAHCKQPFANYSEADFDTLEYELGKLHAHLTNNKT</sequence>
<accession>A0A8J3B065</accession>
<evidence type="ECO:0000313" key="5">
    <source>
        <dbReference type="EMBL" id="GGI21269.1"/>
    </source>
</evidence>
<evidence type="ECO:0000259" key="4">
    <source>
        <dbReference type="PROSITE" id="PS50995"/>
    </source>
</evidence>
<dbReference type="Pfam" id="PF12802">
    <property type="entry name" value="MarR_2"/>
    <property type="match status" value="1"/>
</dbReference>
<gene>
    <name evidence="5" type="ORF">GCM10008066_28220</name>
</gene>
<evidence type="ECO:0000256" key="1">
    <source>
        <dbReference type="ARBA" id="ARBA00023015"/>
    </source>
</evidence>
<dbReference type="GO" id="GO:0003700">
    <property type="term" value="F:DNA-binding transcription factor activity"/>
    <property type="evidence" value="ECO:0007669"/>
    <property type="project" value="InterPro"/>
</dbReference>
<dbReference type="GO" id="GO:0003677">
    <property type="term" value="F:DNA binding"/>
    <property type="evidence" value="ECO:0007669"/>
    <property type="project" value="UniProtKB-KW"/>
</dbReference>
<dbReference type="InterPro" id="IPR036390">
    <property type="entry name" value="WH_DNA-bd_sf"/>
</dbReference>
<feature type="domain" description="HTH marR-type" evidence="4">
    <location>
        <begin position="8"/>
        <end position="138"/>
    </location>
</feature>
<keyword evidence="3" id="KW-0804">Transcription</keyword>
<organism evidence="5 6">
    <name type="scientific">Oxalicibacterium faecigallinarum</name>
    <dbReference type="NCBI Taxonomy" id="573741"/>
    <lineage>
        <taxon>Bacteria</taxon>
        <taxon>Pseudomonadati</taxon>
        <taxon>Pseudomonadota</taxon>
        <taxon>Betaproteobacteria</taxon>
        <taxon>Burkholderiales</taxon>
        <taxon>Oxalobacteraceae</taxon>
        <taxon>Oxalicibacterium</taxon>
    </lineage>
</organism>
<comment type="caution">
    <text evidence="5">The sequence shown here is derived from an EMBL/GenBank/DDBJ whole genome shotgun (WGS) entry which is preliminary data.</text>
</comment>
<dbReference type="PANTHER" id="PTHR42756">
    <property type="entry name" value="TRANSCRIPTIONAL REGULATOR, MARR"/>
    <property type="match status" value="1"/>
</dbReference>
<proteinExistence type="predicted"/>
<dbReference type="Gene3D" id="1.10.10.10">
    <property type="entry name" value="Winged helix-like DNA-binding domain superfamily/Winged helix DNA-binding domain"/>
    <property type="match status" value="1"/>
</dbReference>
<keyword evidence="6" id="KW-1185">Reference proteome</keyword>
<keyword evidence="1" id="KW-0805">Transcription regulation</keyword>
<dbReference type="PRINTS" id="PR00598">
    <property type="entry name" value="HTHMARR"/>
</dbReference>
<dbReference type="SUPFAM" id="SSF46785">
    <property type="entry name" value="Winged helix' DNA-binding domain"/>
    <property type="match status" value="1"/>
</dbReference>
<reference evidence="6" key="1">
    <citation type="journal article" date="2019" name="Int. J. Syst. Evol. Microbiol.">
        <title>The Global Catalogue of Microorganisms (GCM) 10K type strain sequencing project: providing services to taxonomists for standard genome sequencing and annotation.</title>
        <authorList>
            <consortium name="The Broad Institute Genomics Platform"/>
            <consortium name="The Broad Institute Genome Sequencing Center for Infectious Disease"/>
            <person name="Wu L."/>
            <person name="Ma J."/>
        </authorList>
    </citation>
    <scope>NUCLEOTIDE SEQUENCE [LARGE SCALE GENOMIC DNA]</scope>
    <source>
        <strain evidence="6">CCM 2767</strain>
    </source>
</reference>
<dbReference type="Proteomes" id="UP000642180">
    <property type="component" value="Unassembled WGS sequence"/>
</dbReference>
<dbReference type="InterPro" id="IPR023187">
    <property type="entry name" value="Tscrpt_reg_MarR-type_CS"/>
</dbReference>
<protein>
    <submittedName>
        <fullName evidence="5">MarR family transcriptional regulator</fullName>
    </submittedName>
</protein>
<dbReference type="EMBL" id="BMDI01000003">
    <property type="protein sequence ID" value="GGI21269.1"/>
    <property type="molecule type" value="Genomic_DNA"/>
</dbReference>
<dbReference type="RefSeq" id="WP_188382027.1">
    <property type="nucleotide sequence ID" value="NZ_BMDI01000003.1"/>
</dbReference>
<name>A0A8J3B065_9BURK</name>